<dbReference type="Proteomes" id="UP001176961">
    <property type="component" value="Unassembled WGS sequence"/>
</dbReference>
<dbReference type="EMBL" id="CATQJL010000316">
    <property type="protein sequence ID" value="CAJ0607598.1"/>
    <property type="molecule type" value="Genomic_DNA"/>
</dbReference>
<keyword evidence="2" id="KW-1185">Reference proteome</keyword>
<name>A0AA36HCT0_CYLNA</name>
<evidence type="ECO:0000313" key="2">
    <source>
        <dbReference type="Proteomes" id="UP001176961"/>
    </source>
</evidence>
<comment type="caution">
    <text evidence="1">The sequence shown here is derived from an EMBL/GenBank/DDBJ whole genome shotgun (WGS) entry which is preliminary data.</text>
</comment>
<sequence>MESPCALQSRKPFFDDGGVSEILSSPYFVLDAFGLFADELLLSAYECATYANSYWRTLGENDDERAKRFDSMVKAKITWKEIVRTAIGRALKKRTRDAENELESL</sequence>
<protein>
    <submittedName>
        <fullName evidence="1">Uncharacterized protein</fullName>
    </submittedName>
</protein>
<accession>A0AA36HCT0</accession>
<gene>
    <name evidence="1" type="ORF">CYNAS_LOCUS19581</name>
</gene>
<proteinExistence type="predicted"/>
<reference evidence="1" key="1">
    <citation type="submission" date="2023-07" db="EMBL/GenBank/DDBJ databases">
        <authorList>
            <consortium name="CYATHOMIX"/>
        </authorList>
    </citation>
    <scope>NUCLEOTIDE SEQUENCE</scope>
    <source>
        <strain evidence="1">N/A</strain>
    </source>
</reference>
<evidence type="ECO:0000313" key="1">
    <source>
        <dbReference type="EMBL" id="CAJ0607598.1"/>
    </source>
</evidence>
<organism evidence="1 2">
    <name type="scientific">Cylicocyclus nassatus</name>
    <name type="common">Nematode worm</name>
    <dbReference type="NCBI Taxonomy" id="53992"/>
    <lineage>
        <taxon>Eukaryota</taxon>
        <taxon>Metazoa</taxon>
        <taxon>Ecdysozoa</taxon>
        <taxon>Nematoda</taxon>
        <taxon>Chromadorea</taxon>
        <taxon>Rhabditida</taxon>
        <taxon>Rhabditina</taxon>
        <taxon>Rhabditomorpha</taxon>
        <taxon>Strongyloidea</taxon>
        <taxon>Strongylidae</taxon>
        <taxon>Cylicocyclus</taxon>
    </lineage>
</organism>
<dbReference type="AlphaFoldDB" id="A0AA36HCT0"/>